<dbReference type="GO" id="GO:0005615">
    <property type="term" value="C:extracellular space"/>
    <property type="evidence" value="ECO:0007669"/>
    <property type="project" value="TreeGrafter"/>
</dbReference>
<feature type="domain" description="Protein FAM184A/B N-terminal" evidence="4">
    <location>
        <begin position="55"/>
        <end position="265"/>
    </location>
</feature>
<dbReference type="GeneID" id="110197595"/>
<dbReference type="Pfam" id="PF15665">
    <property type="entry name" value="FAM184"/>
    <property type="match status" value="1"/>
</dbReference>
<dbReference type="Proteomes" id="UP000515140">
    <property type="component" value="Unplaced"/>
</dbReference>
<reference evidence="6" key="1">
    <citation type="submission" date="2025-08" db="UniProtKB">
        <authorList>
            <consortium name="RefSeq"/>
        </authorList>
    </citation>
    <scope>IDENTIFICATION</scope>
    <source>
        <tissue evidence="6">Spleen</tissue>
    </source>
</reference>
<dbReference type="CTD" id="79632"/>
<dbReference type="PANTHER" id="PTHR18870:SF7">
    <property type="entry name" value="PROTEIN FAM184A"/>
    <property type="match status" value="1"/>
</dbReference>
<gene>
    <name evidence="6" type="primary">FAM184A</name>
</gene>
<dbReference type="RefSeq" id="XP_020827292.1">
    <property type="nucleotide sequence ID" value="XM_020971633.1"/>
</dbReference>
<organism evidence="5 6">
    <name type="scientific">Phascolarctos cinereus</name>
    <name type="common">Koala</name>
    <dbReference type="NCBI Taxonomy" id="38626"/>
    <lineage>
        <taxon>Eukaryota</taxon>
        <taxon>Metazoa</taxon>
        <taxon>Chordata</taxon>
        <taxon>Craniata</taxon>
        <taxon>Vertebrata</taxon>
        <taxon>Euteleostomi</taxon>
        <taxon>Mammalia</taxon>
        <taxon>Metatheria</taxon>
        <taxon>Diprotodontia</taxon>
        <taxon>Phascolarctidae</taxon>
        <taxon>Phascolarctos</taxon>
    </lineage>
</organism>
<proteinExistence type="predicted"/>
<protein>
    <submittedName>
        <fullName evidence="6">Protein FAM184A isoform X4</fullName>
    </submittedName>
</protein>
<dbReference type="InterPro" id="IPR039478">
    <property type="entry name" value="FAM184A/B_N"/>
</dbReference>
<keyword evidence="1 2" id="KW-0175">Coiled coil</keyword>
<evidence type="ECO:0000256" key="3">
    <source>
        <dbReference type="SAM" id="MobiDB-lite"/>
    </source>
</evidence>
<sequence length="1092" mass="127762">MATPGMSWQQHYYSAAGGATKFSSSAGAQQSAFSMDYSQDLHLKMSKKIAQLTKVIYALNTKNDEHESSIQALRDAHEEEIQQILGETREKILQYKSKLTEESDLKRKIQVLEESLEGHKKMKHQALTEFEAYKHRMEDRHICTEAQHVQRVLTMAREVEEIRKKFEEKLESFSQLQVQFEKDKLRALDNLKAEHIQEIRELLQTQECHSASLNKGQEKAEELHRIEVEGLNKKLEELKLERKKLIEDYEDKLSKAQSFYEHELDTLKRSQHLTADSLHASKEKEADLRKELQNQESVLRKTIINLRTELQMAQDETGSLHEKCHKLQLALGKAEDNVMVLQKQLDDVKEEEITLLSKHKEVESELAAARERLQQQASDLVLKASHIGMLQATQMSQEATIRELELEKSLARERVSQLEEERNFLQSRTQSLDEQQKKQILELEMQISEAKKTQKEYYERELLNLQTRLEGETAQLNEAHSKTLEELAWKHHVAIETAHSNANKDKKKLQMELEEQHEKEKLQLEEDKSQLKQQMERLKEELTAKLNIANQEVSRLQDLVNKSEQGLGSAEGVISDLQDSRGQLQNELDLTKVKLRETTDSLLNLERELQQERQQHKALLATMREDEKYKVDKMAQDLEIKWTENLRQECSKLREELRLQHEEDKKSAMTQLLQLKEREKNAARDGWQKKVEDLLDQISLLKQNLEMQLSQSQTSLQQLQAQFTQERQRLTQELEELEEQHQQRHKSLKEAHVLAFQNMEETKEQEQKALENQLQEKHSAELQSLKDAHRMSMEGFRIEMEQELQTLRFELEDEGKAMLASLRSELNHQHAAAMDLLRHNHQQELIAAKMELERSREVGRRQDEEYICRISDLQEELRHREHHISELDKEIQHLHDSISALTKELEFKGKEILRIRSESNQQIRLEDMEEKYVKRESRTEDLQMIADLKTLLAERDQVIKKLIDDNKFYQLELVNRETNFNKVFNANPNVGVINPLMKQKKKNDKSTNRFVSVPNLSALEPSGVGNGHPNRLDPIPNSPIHDIEFNSSKPLPQTVMPSKEPKTFLSPPQSEASPVASPDPQRQEWFARYFTF</sequence>
<feature type="coiled-coil region" evidence="2">
    <location>
        <begin position="63"/>
        <end position="122"/>
    </location>
</feature>
<evidence type="ECO:0000256" key="1">
    <source>
        <dbReference type="ARBA" id="ARBA00023054"/>
    </source>
</evidence>
<evidence type="ECO:0000256" key="2">
    <source>
        <dbReference type="SAM" id="Coils"/>
    </source>
</evidence>
<keyword evidence="5" id="KW-1185">Reference proteome</keyword>
<accession>A0A6P5IYT3</accession>
<dbReference type="PANTHER" id="PTHR18870">
    <property type="entry name" value="PROTEIN TAG-278-RELATED"/>
    <property type="match status" value="1"/>
</dbReference>
<evidence type="ECO:0000313" key="6">
    <source>
        <dbReference type="RefSeq" id="XP_020827292.1"/>
    </source>
</evidence>
<evidence type="ECO:0000259" key="4">
    <source>
        <dbReference type="Pfam" id="PF15665"/>
    </source>
</evidence>
<dbReference type="AlphaFoldDB" id="A0A6P5IYT3"/>
<feature type="coiled-coil region" evidence="2">
    <location>
        <begin position="588"/>
        <end position="783"/>
    </location>
</feature>
<feature type="coiled-coil region" evidence="2">
    <location>
        <begin position="156"/>
        <end position="559"/>
    </location>
</feature>
<feature type="region of interest" description="Disordered" evidence="3">
    <location>
        <begin position="1018"/>
        <end position="1080"/>
    </location>
</feature>
<evidence type="ECO:0000313" key="5">
    <source>
        <dbReference type="Proteomes" id="UP000515140"/>
    </source>
</evidence>
<feature type="coiled-coil region" evidence="2">
    <location>
        <begin position="870"/>
        <end position="904"/>
    </location>
</feature>
<name>A0A6P5IYT3_PHACI</name>